<evidence type="ECO:0000256" key="1">
    <source>
        <dbReference type="ARBA" id="ARBA00000085"/>
    </source>
</evidence>
<dbReference type="InterPro" id="IPR003018">
    <property type="entry name" value="GAF"/>
</dbReference>
<dbReference type="InterPro" id="IPR029016">
    <property type="entry name" value="GAF-like_dom_sf"/>
</dbReference>
<name>A0A923HTK6_9BURK</name>
<keyword evidence="6" id="KW-1185">Reference proteome</keyword>
<dbReference type="Pfam" id="PF07494">
    <property type="entry name" value="Reg_prop"/>
    <property type="match status" value="3"/>
</dbReference>
<dbReference type="InterPro" id="IPR005467">
    <property type="entry name" value="His_kinase_dom"/>
</dbReference>
<dbReference type="EMBL" id="JACOFZ010000005">
    <property type="protein sequence ID" value="MBC3882337.1"/>
    <property type="molecule type" value="Genomic_DNA"/>
</dbReference>
<sequence length="1288" mass="144095">MPINIVSSLTQDSSGFIWIGTQAGLVRYDGYRFEKFTHSNREPFSLPDDYVKALWPAKDGTLWIAGYGGKIATFNPKLKQFKEVQLSPELNDEAKVGRIIGLTGDSKGGIWIAAEVLGLAYLPAEGGKLVRFLPQANNSNSLSEQKIRSIYVDKSDNLWIGTFNGLQRLSSDQKQFKMIASDPNDANSLAGHGVSSIFEAIDGKIWVGLTRNGAAWIEPQSNSLHRIGLDAIAGNVLADNVVDGILQADEDEIWLSRYGYGIYIVSAKDGHILHRMRNDPAIPSSLALDQIGSMLKDRSGILWVGTWGNGLQKHLPSHDTIRMLRHSPTYSTGLTRANVRSILETMDGRILFGTEGNGIDIVDRRRGIIGGYRPSANQSETSMAPAVLALAEMADGNLWAGTRQSGLKRLKPKASEWRTYSVIHGLPSNQTPTLYVSKKQELWVGTTQGFARWIPETDQFEAYATNKDLQNSGYVTSISEDNLGNIWAASEHGVWVLNTHTKELKQITHLDYDPNSLSHDDVNGLLFDSRGQLWVDTSQGFDRLIQWDGNRARFEHIGDKVGRPALYLGGNLLEDSLGRIWTQWFIYDPKANKLMELSKSIGIDIGTAWIGSFAKTKDGLFLYGGTKGAAIIKPDKFDAWTFQPPVVITKLKTNGIDQNLAQINEGLQMRPGQRHFEFEFSSLDFLVPQRNRYAYRLLGYQSEWIETDSEHRSVSYSNLWPGEYTLQIKASNNQGEWSENELSIPIIVLPAFWQTKWFILLVLLIVSGSIYSMYKLRIERVRKEKRLLQNLVDARTSDIMKLGEVGQGLTATLDTEKAFERIQKQVFARVDAHVFGIAFFDNSTDAIEVGYMIEGGVRQEPFRYTMDEKDRPAVWCVEHKRELITNTEAELLKYFDKIAPAKSGEPMQSIIYLPLVVEEKVIGCMTIQSPREHAYPQDQVEFLRALVNYVAIAVANSQSHRHLIDAQRQLAQQEKMASLGQLVANVAHEINTPIGAIKSSGNNISNALNTAMTELSSLMYLLEPDLRQLFLDLIENLNSTNVILNTREERKVASDTTVALEQLNISDARRKAAILVQLRAQNHIDRFLPLLQHLECDRILHAANEIAAIVNSAKNIQVAVDRVSKIVFAFKSFSRIGSSNEKQLSNLREGMETVLTLYQNKINKGTELICHFEEIPEISCWPDELVQVWVNLIHNALQAMDYKGCLSIGIRKEDDHAVVTIADTGPGIPEAIRDKIFDVFFTTKAVGEGSGLGLDIVKKIVNKHHGKISFTTELGVGTCFTIKLPYES</sequence>
<comment type="catalytic activity">
    <reaction evidence="1">
        <text>ATP + protein L-histidine = ADP + protein N-phospho-L-histidine.</text>
        <dbReference type="EC" id="2.7.13.3"/>
    </reaction>
</comment>
<dbReference type="InterPro" id="IPR036097">
    <property type="entry name" value="HisK_dim/P_sf"/>
</dbReference>
<dbReference type="PANTHER" id="PTHR43547:SF2">
    <property type="entry name" value="HYBRID SIGNAL TRANSDUCTION HISTIDINE KINASE C"/>
    <property type="match status" value="1"/>
</dbReference>
<dbReference type="SUPFAM" id="SSF47384">
    <property type="entry name" value="Homodimeric domain of signal transducing histidine kinase"/>
    <property type="match status" value="1"/>
</dbReference>
<protein>
    <recommendedName>
        <fullName evidence="2">histidine kinase</fullName>
        <ecNumber evidence="2">2.7.13.3</ecNumber>
    </recommendedName>
</protein>
<comment type="caution">
    <text evidence="5">The sequence shown here is derived from an EMBL/GenBank/DDBJ whole genome shotgun (WGS) entry which is preliminary data.</text>
</comment>
<dbReference type="Pfam" id="PF07495">
    <property type="entry name" value="Y_Y_Y"/>
    <property type="match status" value="1"/>
</dbReference>
<dbReference type="Proteomes" id="UP000627446">
    <property type="component" value="Unassembled WGS sequence"/>
</dbReference>
<evidence type="ECO:0000313" key="6">
    <source>
        <dbReference type="Proteomes" id="UP000627446"/>
    </source>
</evidence>
<gene>
    <name evidence="5" type="ORF">H8K36_13175</name>
</gene>
<dbReference type="RefSeq" id="WP_186916960.1">
    <property type="nucleotide sequence ID" value="NZ_JACOFZ010000005.1"/>
</dbReference>
<dbReference type="GO" id="GO:0000155">
    <property type="term" value="F:phosphorelay sensor kinase activity"/>
    <property type="evidence" value="ECO:0007669"/>
    <property type="project" value="InterPro"/>
</dbReference>
<dbReference type="SMART" id="SM00387">
    <property type="entry name" value="HATPase_c"/>
    <property type="match status" value="1"/>
</dbReference>
<keyword evidence="3" id="KW-0597">Phosphoprotein</keyword>
<organism evidence="5 6">
    <name type="scientific">Undibacterium nitidum</name>
    <dbReference type="NCBI Taxonomy" id="2762298"/>
    <lineage>
        <taxon>Bacteria</taxon>
        <taxon>Pseudomonadati</taxon>
        <taxon>Pseudomonadota</taxon>
        <taxon>Betaproteobacteria</taxon>
        <taxon>Burkholderiales</taxon>
        <taxon>Oxalobacteraceae</taxon>
        <taxon>Undibacterium</taxon>
    </lineage>
</organism>
<dbReference type="InterPro" id="IPR011123">
    <property type="entry name" value="Y_Y_Y"/>
</dbReference>
<dbReference type="EC" id="2.7.13.3" evidence="2"/>
<dbReference type="Gene3D" id="2.60.40.10">
    <property type="entry name" value="Immunoglobulins"/>
    <property type="match status" value="1"/>
</dbReference>
<dbReference type="PRINTS" id="PR00344">
    <property type="entry name" value="BCTRLSENSOR"/>
</dbReference>
<dbReference type="SUPFAM" id="SSF63829">
    <property type="entry name" value="Calcium-dependent phosphotriesterase"/>
    <property type="match status" value="2"/>
</dbReference>
<dbReference type="SUPFAM" id="SSF55781">
    <property type="entry name" value="GAF domain-like"/>
    <property type="match status" value="1"/>
</dbReference>
<dbReference type="InterPro" id="IPR011110">
    <property type="entry name" value="Reg_prop"/>
</dbReference>
<evidence type="ECO:0000259" key="4">
    <source>
        <dbReference type="PROSITE" id="PS50109"/>
    </source>
</evidence>
<dbReference type="SMART" id="SM00065">
    <property type="entry name" value="GAF"/>
    <property type="match status" value="1"/>
</dbReference>
<reference evidence="5" key="1">
    <citation type="submission" date="2020-08" db="EMBL/GenBank/DDBJ databases">
        <title>Novel species isolated from subtropical streams in China.</title>
        <authorList>
            <person name="Lu H."/>
        </authorList>
    </citation>
    <scope>NUCLEOTIDE SEQUENCE</scope>
    <source>
        <strain evidence="5">LX22W</strain>
    </source>
</reference>
<dbReference type="InterPro" id="IPR015943">
    <property type="entry name" value="WD40/YVTN_repeat-like_dom_sf"/>
</dbReference>
<dbReference type="InterPro" id="IPR003594">
    <property type="entry name" value="HATPase_dom"/>
</dbReference>
<proteinExistence type="predicted"/>
<dbReference type="SUPFAM" id="SSF55874">
    <property type="entry name" value="ATPase domain of HSP90 chaperone/DNA topoisomerase II/histidine kinase"/>
    <property type="match status" value="1"/>
</dbReference>
<feature type="domain" description="Histidine kinase" evidence="4">
    <location>
        <begin position="1120"/>
        <end position="1288"/>
    </location>
</feature>
<dbReference type="Gene3D" id="2.130.10.10">
    <property type="entry name" value="YVTN repeat-like/Quinoprotein amine dehydrogenase"/>
    <property type="match status" value="2"/>
</dbReference>
<dbReference type="InterPro" id="IPR003661">
    <property type="entry name" value="HisK_dim/P_dom"/>
</dbReference>
<evidence type="ECO:0000256" key="2">
    <source>
        <dbReference type="ARBA" id="ARBA00012438"/>
    </source>
</evidence>
<dbReference type="PROSITE" id="PS50109">
    <property type="entry name" value="HIS_KIN"/>
    <property type="match status" value="1"/>
</dbReference>
<dbReference type="CDD" id="cd00082">
    <property type="entry name" value="HisKA"/>
    <property type="match status" value="1"/>
</dbReference>
<dbReference type="Pfam" id="PF02518">
    <property type="entry name" value="HATPase_c"/>
    <property type="match status" value="1"/>
</dbReference>
<dbReference type="Pfam" id="PF13185">
    <property type="entry name" value="GAF_2"/>
    <property type="match status" value="1"/>
</dbReference>
<dbReference type="InterPro" id="IPR013783">
    <property type="entry name" value="Ig-like_fold"/>
</dbReference>
<dbReference type="PANTHER" id="PTHR43547">
    <property type="entry name" value="TWO-COMPONENT HISTIDINE KINASE"/>
    <property type="match status" value="1"/>
</dbReference>
<dbReference type="Gene3D" id="3.30.565.10">
    <property type="entry name" value="Histidine kinase-like ATPase, C-terminal domain"/>
    <property type="match status" value="1"/>
</dbReference>
<dbReference type="InterPro" id="IPR036890">
    <property type="entry name" value="HATPase_C_sf"/>
</dbReference>
<evidence type="ECO:0000256" key="3">
    <source>
        <dbReference type="ARBA" id="ARBA00022553"/>
    </source>
</evidence>
<dbReference type="Gene3D" id="1.10.287.130">
    <property type="match status" value="1"/>
</dbReference>
<evidence type="ECO:0000313" key="5">
    <source>
        <dbReference type="EMBL" id="MBC3882337.1"/>
    </source>
</evidence>
<accession>A0A923HTK6</accession>
<dbReference type="InterPro" id="IPR004358">
    <property type="entry name" value="Sig_transdc_His_kin-like_C"/>
</dbReference>
<dbReference type="Gene3D" id="3.30.450.40">
    <property type="match status" value="1"/>
</dbReference>